<sequence length="59" mass="6699">TFPIRGFQINDGPVRILHSTFRAFSPTTDRFTMAVGFSLKNIWQLTPRNNLSSLAFQPS</sequence>
<organism evidence="1 2">
    <name type="scientific">Cirrhinus mrigala</name>
    <name type="common">Mrigala</name>
    <dbReference type="NCBI Taxonomy" id="683832"/>
    <lineage>
        <taxon>Eukaryota</taxon>
        <taxon>Metazoa</taxon>
        <taxon>Chordata</taxon>
        <taxon>Craniata</taxon>
        <taxon>Vertebrata</taxon>
        <taxon>Euteleostomi</taxon>
        <taxon>Actinopterygii</taxon>
        <taxon>Neopterygii</taxon>
        <taxon>Teleostei</taxon>
        <taxon>Ostariophysi</taxon>
        <taxon>Cypriniformes</taxon>
        <taxon>Cyprinidae</taxon>
        <taxon>Labeoninae</taxon>
        <taxon>Labeonini</taxon>
        <taxon>Cirrhinus</taxon>
    </lineage>
</organism>
<dbReference type="InterPro" id="IPR052252">
    <property type="entry name" value="CEMIP/CEMIP2"/>
</dbReference>
<feature type="non-terminal residue" evidence="1">
    <location>
        <position position="59"/>
    </location>
</feature>
<keyword evidence="2" id="KW-1185">Reference proteome</keyword>
<reference evidence="1 2" key="1">
    <citation type="submission" date="2024-05" db="EMBL/GenBank/DDBJ databases">
        <title>Genome sequencing and assembly of Indian major carp, Cirrhinus mrigala (Hamilton, 1822).</title>
        <authorList>
            <person name="Mohindra V."/>
            <person name="Chowdhury L.M."/>
            <person name="Lal K."/>
            <person name="Jena J.K."/>
        </authorList>
    </citation>
    <scope>NUCLEOTIDE SEQUENCE [LARGE SCALE GENOMIC DNA]</scope>
    <source>
        <strain evidence="1">CM1030</strain>
        <tissue evidence="1">Blood</tissue>
    </source>
</reference>
<dbReference type="PANTHER" id="PTHR15535">
    <property type="entry name" value="TRANSMEMBRANE PROTEIN 2-RELATED"/>
    <property type="match status" value="1"/>
</dbReference>
<comment type="caution">
    <text evidence="1">The sequence shown here is derived from an EMBL/GenBank/DDBJ whole genome shotgun (WGS) entry which is preliminary data.</text>
</comment>
<evidence type="ECO:0000313" key="1">
    <source>
        <dbReference type="EMBL" id="KAL0193617.1"/>
    </source>
</evidence>
<name>A0ABD0R6Q9_CIRMR</name>
<gene>
    <name evidence="1" type="ORF">M9458_011913</name>
</gene>
<dbReference type="PANTHER" id="PTHR15535:SF26">
    <property type="entry name" value="CELL SURFACE HYALURONIDASE"/>
    <property type="match status" value="1"/>
</dbReference>
<accession>A0ABD0R6Q9</accession>
<dbReference type="Proteomes" id="UP001529510">
    <property type="component" value="Unassembled WGS sequence"/>
</dbReference>
<dbReference type="EMBL" id="JAMKFB020000005">
    <property type="protein sequence ID" value="KAL0193617.1"/>
    <property type="molecule type" value="Genomic_DNA"/>
</dbReference>
<dbReference type="AlphaFoldDB" id="A0ABD0R6Q9"/>
<feature type="non-terminal residue" evidence="1">
    <location>
        <position position="1"/>
    </location>
</feature>
<proteinExistence type="predicted"/>
<evidence type="ECO:0000313" key="2">
    <source>
        <dbReference type="Proteomes" id="UP001529510"/>
    </source>
</evidence>
<protein>
    <submittedName>
        <fullName evidence="1">Uncharacterized protein</fullName>
    </submittedName>
</protein>